<comment type="caution">
    <text evidence="1">The sequence shown here is derived from an EMBL/GenBank/DDBJ whole genome shotgun (WGS) entry which is preliminary data.</text>
</comment>
<name>A0A3R7PDU2_PENVA</name>
<organism evidence="1 2">
    <name type="scientific">Penaeus vannamei</name>
    <name type="common">Whiteleg shrimp</name>
    <name type="synonym">Litopenaeus vannamei</name>
    <dbReference type="NCBI Taxonomy" id="6689"/>
    <lineage>
        <taxon>Eukaryota</taxon>
        <taxon>Metazoa</taxon>
        <taxon>Ecdysozoa</taxon>
        <taxon>Arthropoda</taxon>
        <taxon>Crustacea</taxon>
        <taxon>Multicrustacea</taxon>
        <taxon>Malacostraca</taxon>
        <taxon>Eumalacostraca</taxon>
        <taxon>Eucarida</taxon>
        <taxon>Decapoda</taxon>
        <taxon>Dendrobranchiata</taxon>
        <taxon>Penaeoidea</taxon>
        <taxon>Penaeidae</taxon>
        <taxon>Penaeus</taxon>
    </lineage>
</organism>
<dbReference type="AlphaFoldDB" id="A0A3R7PDU2"/>
<protein>
    <submittedName>
        <fullName evidence="1">Uncharacterized protein</fullName>
    </submittedName>
</protein>
<dbReference type="Proteomes" id="UP000283509">
    <property type="component" value="Unassembled WGS sequence"/>
</dbReference>
<reference evidence="1 2" key="1">
    <citation type="submission" date="2018-04" db="EMBL/GenBank/DDBJ databases">
        <authorList>
            <person name="Zhang X."/>
            <person name="Yuan J."/>
            <person name="Li F."/>
            <person name="Xiang J."/>
        </authorList>
    </citation>
    <scope>NUCLEOTIDE SEQUENCE [LARGE SCALE GENOMIC DNA]</scope>
    <source>
        <tissue evidence="1">Muscle</tissue>
    </source>
</reference>
<accession>A0A3R7PDU2</accession>
<reference evidence="1 2" key="2">
    <citation type="submission" date="2019-01" db="EMBL/GenBank/DDBJ databases">
        <title>The decoding of complex shrimp genome reveals the adaptation for benthos swimmer, frequently molting mechanism and breeding impact on genome.</title>
        <authorList>
            <person name="Sun Y."/>
            <person name="Gao Y."/>
            <person name="Yu Y."/>
        </authorList>
    </citation>
    <scope>NUCLEOTIDE SEQUENCE [LARGE SCALE GENOMIC DNA]</scope>
    <source>
        <tissue evidence="1">Muscle</tissue>
    </source>
</reference>
<evidence type="ECO:0000313" key="1">
    <source>
        <dbReference type="EMBL" id="ROT67688.1"/>
    </source>
</evidence>
<dbReference type="EMBL" id="QCYY01002778">
    <property type="protein sequence ID" value="ROT67688.1"/>
    <property type="molecule type" value="Genomic_DNA"/>
</dbReference>
<evidence type="ECO:0000313" key="2">
    <source>
        <dbReference type="Proteomes" id="UP000283509"/>
    </source>
</evidence>
<proteinExistence type="predicted"/>
<sequence length="125" mass="14169">MFLFFELRAKKLRDCESIYTFIYICLYPPIYPFNLSGHPSSRCSGARGGAGPPTLLARRREALGVDRATLTRLSRDERYDDSGRMCRILQLAVGAGRLQSNQELVAVLRKFLDSHLVPTPPVRRL</sequence>
<gene>
    <name evidence="1" type="ORF">C7M84_014219</name>
</gene>
<keyword evidence="2" id="KW-1185">Reference proteome</keyword>